<dbReference type="GeneID" id="63774550"/>
<accession>A0A1Y2E1F5</accession>
<gene>
    <name evidence="2" type="ORF">BCR38DRAFT_409086</name>
</gene>
<reference evidence="2 3" key="1">
    <citation type="submission" date="2016-07" db="EMBL/GenBank/DDBJ databases">
        <title>Pervasive Adenine N6-methylation of Active Genes in Fungi.</title>
        <authorList>
            <consortium name="DOE Joint Genome Institute"/>
            <person name="Mondo S.J."/>
            <person name="Dannebaum R.O."/>
            <person name="Kuo R.C."/>
            <person name="Labutti K."/>
            <person name="Haridas S."/>
            <person name="Kuo A."/>
            <person name="Salamov A."/>
            <person name="Ahrendt S.R."/>
            <person name="Lipzen A."/>
            <person name="Sullivan W."/>
            <person name="Andreopoulos W.B."/>
            <person name="Clum A."/>
            <person name="Lindquist E."/>
            <person name="Daum C."/>
            <person name="Ramamoorthy G.K."/>
            <person name="Gryganskyi A."/>
            <person name="Culley D."/>
            <person name="Magnuson J.K."/>
            <person name="James T.Y."/>
            <person name="O'Malley M.A."/>
            <person name="Stajich J.E."/>
            <person name="Spatafora J.W."/>
            <person name="Visel A."/>
            <person name="Grigoriev I.V."/>
        </authorList>
    </citation>
    <scope>NUCLEOTIDE SEQUENCE [LARGE SCALE GENOMIC DNA]</scope>
    <source>
        <strain evidence="2 3">CBS 129021</strain>
    </source>
</reference>
<comment type="caution">
    <text evidence="2">The sequence shown here is derived from an EMBL/GenBank/DDBJ whole genome shotgun (WGS) entry which is preliminary data.</text>
</comment>
<evidence type="ECO:0000256" key="1">
    <source>
        <dbReference type="SAM" id="MobiDB-lite"/>
    </source>
</evidence>
<evidence type="ECO:0000313" key="3">
    <source>
        <dbReference type="Proteomes" id="UP000193689"/>
    </source>
</evidence>
<proteinExistence type="predicted"/>
<dbReference type="Proteomes" id="UP000193689">
    <property type="component" value="Unassembled WGS sequence"/>
</dbReference>
<organism evidence="2 3">
    <name type="scientific">Pseudomassariella vexata</name>
    <dbReference type="NCBI Taxonomy" id="1141098"/>
    <lineage>
        <taxon>Eukaryota</taxon>
        <taxon>Fungi</taxon>
        <taxon>Dikarya</taxon>
        <taxon>Ascomycota</taxon>
        <taxon>Pezizomycotina</taxon>
        <taxon>Sordariomycetes</taxon>
        <taxon>Xylariomycetidae</taxon>
        <taxon>Amphisphaeriales</taxon>
        <taxon>Pseudomassariaceae</taxon>
        <taxon>Pseudomassariella</taxon>
    </lineage>
</organism>
<dbReference type="AlphaFoldDB" id="A0A1Y2E1F5"/>
<dbReference type="EMBL" id="MCFJ01000006">
    <property type="protein sequence ID" value="ORY65381.1"/>
    <property type="molecule type" value="Genomic_DNA"/>
</dbReference>
<keyword evidence="3" id="KW-1185">Reference proteome</keyword>
<evidence type="ECO:0008006" key="4">
    <source>
        <dbReference type="Google" id="ProtNLM"/>
    </source>
</evidence>
<dbReference type="STRING" id="1141098.A0A1Y2E1F5"/>
<feature type="region of interest" description="Disordered" evidence="1">
    <location>
        <begin position="211"/>
        <end position="233"/>
    </location>
</feature>
<dbReference type="InParanoid" id="A0A1Y2E1F5"/>
<sequence>MADSADLTNSLKMEARHFRTSRTVNGHSDKPAAARRSELFSRIAPHYRIWETKLLLPVDKLDRSTAYFLGHTTKKRWVQGAVGGSDTVELEMRQHLDTLTTRNCGERRPSRRGRHLRDGTKPTGPGFGGCWQQGQTKQTTFGYWFAHCYGASNVARPICLRCQQRQLDCLYDDKQAPASVEAVAAELGSSHTPPLEPLDNLQTLTPARTLAEASQAARQGDRNASAANHFGQAPSPKSLSWLVSSELPDNDGITILWKSTSPTSTTSVASASFTSPRIYNSFTTNPVSYNNRAPCCMSYVLLEPSDSLVRFYALKCRDRMNLPNGFAISLPTPSQAGNSWAKRAKVMLTSDMNNVSVQIPWVGSYASAFMLTGLGVRMAKAWQINLEKSTDVLCNGSSDGQLHWSSRAARRRLM</sequence>
<protein>
    <recommendedName>
        <fullName evidence="4">Zn(2)-C6 fungal-type domain-containing protein</fullName>
    </recommendedName>
</protein>
<feature type="region of interest" description="Disordered" evidence="1">
    <location>
        <begin position="103"/>
        <end position="131"/>
    </location>
</feature>
<evidence type="ECO:0000313" key="2">
    <source>
        <dbReference type="EMBL" id="ORY65381.1"/>
    </source>
</evidence>
<dbReference type="OrthoDB" id="5239863at2759"/>
<dbReference type="RefSeq" id="XP_040716533.1">
    <property type="nucleotide sequence ID" value="XM_040858338.1"/>
</dbReference>
<name>A0A1Y2E1F5_9PEZI</name>